<dbReference type="RefSeq" id="WP_305102838.1">
    <property type="nucleotide sequence ID" value="NZ_JAUTWS010000004.1"/>
</dbReference>
<reference evidence="2 3" key="1">
    <citation type="submission" date="2023-08" db="EMBL/GenBank/DDBJ databases">
        <title>The draft genome sequence of Paracraurococcus sp. LOR1-02.</title>
        <authorList>
            <person name="Kingkaew E."/>
            <person name="Tanasupawat S."/>
        </authorList>
    </citation>
    <scope>NUCLEOTIDE SEQUENCE [LARGE SCALE GENOMIC DNA]</scope>
    <source>
        <strain evidence="2 3">LOR1-02</strain>
    </source>
</reference>
<sequence length="323" mass="34767">MAENEEGQRKQSEAVAAAPNTVSPAHPELASMQGGQAPSETHSAKRDRQEHQGGSSRFPWRLTVNEALTLLVALGSLAVSYLTLRNAEDTSDLKAAVAGLTQLVAEAHDQTIAVQAQARAAQEQLRAMTMAQRAWLLVDDLTMVAMQHFPAGAGIVAFASYKITNAGHSPADHISINTKLILRKIEKFDVQATRSLCRPQLTGAERSLSQYRETLLPGQSETIQATLSGAGSFARTSEDLYAVWVQQNIRNTPRQPQPLYVSPILAGCITYRVAGDDALHQTGFAFDAINDTIMAFAIDLSQKGPVATGPVVIKSAEYGNFAD</sequence>
<accession>A0ABT9DVR5</accession>
<feature type="compositionally biased region" description="Basic and acidic residues" evidence="1">
    <location>
        <begin position="42"/>
        <end position="51"/>
    </location>
</feature>
<evidence type="ECO:0000313" key="3">
    <source>
        <dbReference type="Proteomes" id="UP001243009"/>
    </source>
</evidence>
<feature type="region of interest" description="Disordered" evidence="1">
    <location>
        <begin position="1"/>
        <end position="57"/>
    </location>
</feature>
<evidence type="ECO:0000256" key="1">
    <source>
        <dbReference type="SAM" id="MobiDB-lite"/>
    </source>
</evidence>
<proteinExistence type="predicted"/>
<protein>
    <recommendedName>
        <fullName evidence="4">DUF4019 domain-containing protein</fullName>
    </recommendedName>
</protein>
<keyword evidence="3" id="KW-1185">Reference proteome</keyword>
<feature type="compositionally biased region" description="Basic and acidic residues" evidence="1">
    <location>
        <begin position="1"/>
        <end position="12"/>
    </location>
</feature>
<gene>
    <name evidence="2" type="ORF">Q7A36_06465</name>
</gene>
<evidence type="ECO:0008006" key="4">
    <source>
        <dbReference type="Google" id="ProtNLM"/>
    </source>
</evidence>
<organism evidence="2 3">
    <name type="scientific">Paracraurococcus lichenis</name>
    <dbReference type="NCBI Taxonomy" id="3064888"/>
    <lineage>
        <taxon>Bacteria</taxon>
        <taxon>Pseudomonadati</taxon>
        <taxon>Pseudomonadota</taxon>
        <taxon>Alphaproteobacteria</taxon>
        <taxon>Acetobacterales</taxon>
        <taxon>Roseomonadaceae</taxon>
        <taxon>Paracraurococcus</taxon>
    </lineage>
</organism>
<dbReference type="EMBL" id="JAUTWS010000004">
    <property type="protein sequence ID" value="MDO9707979.1"/>
    <property type="molecule type" value="Genomic_DNA"/>
</dbReference>
<comment type="caution">
    <text evidence="2">The sequence shown here is derived from an EMBL/GenBank/DDBJ whole genome shotgun (WGS) entry which is preliminary data.</text>
</comment>
<evidence type="ECO:0000313" key="2">
    <source>
        <dbReference type="EMBL" id="MDO9707979.1"/>
    </source>
</evidence>
<dbReference type="Proteomes" id="UP001243009">
    <property type="component" value="Unassembled WGS sequence"/>
</dbReference>
<name>A0ABT9DVR5_9PROT</name>